<keyword evidence="11" id="KW-0472">Membrane</keyword>
<dbReference type="RefSeq" id="WP_227614813.1">
    <property type="nucleotide sequence ID" value="NZ_JAJEPR010000008.1"/>
</dbReference>
<proteinExistence type="inferred from homology"/>
<dbReference type="GO" id="GO:0006508">
    <property type="term" value="P:proteolysis"/>
    <property type="evidence" value="ECO:0007669"/>
    <property type="project" value="InterPro"/>
</dbReference>
<comment type="similarity">
    <text evidence="1 9">Belongs to the peptidase S11 family.</text>
</comment>
<evidence type="ECO:0000256" key="1">
    <source>
        <dbReference type="ARBA" id="ARBA00007164"/>
    </source>
</evidence>
<evidence type="ECO:0000256" key="9">
    <source>
        <dbReference type="RuleBase" id="RU004016"/>
    </source>
</evidence>
<reference evidence="14 15" key="1">
    <citation type="submission" date="2021-10" db="EMBL/GenBank/DDBJ databases">
        <title>Anaerobic single-cell dispensing facilitates the cultivation of human gut bacteria.</title>
        <authorList>
            <person name="Afrizal A."/>
        </authorList>
    </citation>
    <scope>NUCLEOTIDE SEQUENCE [LARGE SCALE GENOMIC DNA]</scope>
    <source>
        <strain evidence="14 15">CLA-AA-H277</strain>
    </source>
</reference>
<evidence type="ECO:0000256" key="3">
    <source>
        <dbReference type="ARBA" id="ARBA00022801"/>
    </source>
</evidence>
<evidence type="ECO:0000313" key="14">
    <source>
        <dbReference type="EMBL" id="MCC2189473.1"/>
    </source>
</evidence>
<protein>
    <submittedName>
        <fullName evidence="14">D-alanyl-D-alanine carboxypeptidase</fullName>
    </submittedName>
</protein>
<evidence type="ECO:0000256" key="4">
    <source>
        <dbReference type="ARBA" id="ARBA00022960"/>
    </source>
</evidence>
<dbReference type="Pfam" id="PF00768">
    <property type="entry name" value="Peptidase_S11"/>
    <property type="match status" value="1"/>
</dbReference>
<dbReference type="InterPro" id="IPR001967">
    <property type="entry name" value="Peptidase_S11_N"/>
</dbReference>
<feature type="binding site" evidence="8">
    <location>
        <position position="279"/>
    </location>
    <ligand>
        <name>substrate</name>
    </ligand>
</feature>
<dbReference type="InterPro" id="IPR012338">
    <property type="entry name" value="Beta-lactam/transpept-like"/>
</dbReference>
<accession>A0AAE3DS71</accession>
<evidence type="ECO:0000256" key="8">
    <source>
        <dbReference type="PIRSR" id="PIRSR618044-2"/>
    </source>
</evidence>
<dbReference type="GO" id="GO:0071555">
    <property type="term" value="P:cell wall organization"/>
    <property type="evidence" value="ECO:0007669"/>
    <property type="project" value="UniProtKB-KW"/>
</dbReference>
<feature type="signal peptide" evidence="12">
    <location>
        <begin position="1"/>
        <end position="29"/>
    </location>
</feature>
<evidence type="ECO:0000256" key="5">
    <source>
        <dbReference type="ARBA" id="ARBA00022984"/>
    </source>
</evidence>
<keyword evidence="3" id="KW-0378">Hydrolase</keyword>
<dbReference type="AlphaFoldDB" id="A0AAE3DS71"/>
<evidence type="ECO:0000256" key="12">
    <source>
        <dbReference type="SAM" id="SignalP"/>
    </source>
</evidence>
<dbReference type="PANTHER" id="PTHR21581:SF33">
    <property type="entry name" value="D-ALANYL-D-ALANINE CARBOXYPEPTIDASE DACB"/>
    <property type="match status" value="1"/>
</dbReference>
<feature type="region of interest" description="Disordered" evidence="10">
    <location>
        <begin position="566"/>
        <end position="588"/>
    </location>
</feature>
<dbReference type="Gene3D" id="3.40.710.10">
    <property type="entry name" value="DD-peptidase/beta-lactamase superfamily"/>
    <property type="match status" value="1"/>
</dbReference>
<sequence>MRKKKLWLIRTLAAALILSAAVPVCPSLAAEDSEYTETYDDTGEDTAEDSGEETEYIPESYYWTVESNEISGWPGGPQIEAEAAVVMDADTGAFLYSKNMDRKEYPASITKIMTALVAIESGKLDSKIRFSENAVYNLEEGSSHVGIQVGEVLSMRRALYGLMLESANDVANGIAETVGGSISGFADLMNAKAAELGCVNTHFTNPHGLQNEEHYTCARDMALITQAALKHPTFQKIAGTTNYTCPKTNKVDEERYWYNHNQMIQKDAEYYYEGCFGGKTGFTSDALNTLVSYAKKDGRTLICVELHVNGKDKAYSESHAMLDYAFENFQNVTVPANESTVTRSQLIGMDNLGELSALRTETMDETLVSGPSEVTVTIPKTAEASAVERKGDGSGGLIYSYNGWQVGNTSLSYNSFSFDVPTPSTVPVNYTEIIEETEPGVKGMVQMAVRKTTAFGKTAGKAIGEFFRTLPEKFTWLKDKILWLIDWINEHDIMAAVVGLILLLILIPILGIAWARNSKAQKIRKQRKKEREERIRIEKSIDSKPVSEIEAELRAEIEKDRLERQQAVEEAREMHVEEEPVSQEEDQK</sequence>
<feature type="compositionally biased region" description="Basic and acidic residues" evidence="10">
    <location>
        <begin position="566"/>
        <end position="578"/>
    </location>
</feature>
<keyword evidence="4" id="KW-0133">Cell shape</keyword>
<gene>
    <name evidence="14" type="ORF">LKD71_06605</name>
</gene>
<dbReference type="SUPFAM" id="SSF56601">
    <property type="entry name" value="beta-lactamase/transpeptidase-like"/>
    <property type="match status" value="1"/>
</dbReference>
<dbReference type="PRINTS" id="PR00725">
    <property type="entry name" value="DADACBPTASE1"/>
</dbReference>
<evidence type="ECO:0000256" key="10">
    <source>
        <dbReference type="SAM" id="MobiDB-lite"/>
    </source>
</evidence>
<keyword evidence="6" id="KW-0961">Cell wall biogenesis/degradation</keyword>
<dbReference type="Proteomes" id="UP001197875">
    <property type="component" value="Unassembled WGS sequence"/>
</dbReference>
<feature type="region of interest" description="Disordered" evidence="10">
    <location>
        <begin position="33"/>
        <end position="53"/>
    </location>
</feature>
<name>A0AAE3DS71_9FIRM</name>
<evidence type="ECO:0000313" key="15">
    <source>
        <dbReference type="Proteomes" id="UP001197875"/>
    </source>
</evidence>
<feature type="compositionally biased region" description="Acidic residues" evidence="10">
    <location>
        <begin position="579"/>
        <end position="588"/>
    </location>
</feature>
<dbReference type="InterPro" id="IPR018044">
    <property type="entry name" value="Peptidase_S11"/>
</dbReference>
<evidence type="ECO:0000259" key="13">
    <source>
        <dbReference type="Pfam" id="PF00768"/>
    </source>
</evidence>
<keyword evidence="15" id="KW-1185">Reference proteome</keyword>
<dbReference type="GO" id="GO:0009252">
    <property type="term" value="P:peptidoglycan biosynthetic process"/>
    <property type="evidence" value="ECO:0007669"/>
    <property type="project" value="UniProtKB-KW"/>
</dbReference>
<keyword evidence="5" id="KW-0573">Peptidoglycan synthesis</keyword>
<evidence type="ECO:0000256" key="6">
    <source>
        <dbReference type="ARBA" id="ARBA00023316"/>
    </source>
</evidence>
<dbReference type="GO" id="GO:0009002">
    <property type="term" value="F:serine-type D-Ala-D-Ala carboxypeptidase activity"/>
    <property type="evidence" value="ECO:0007669"/>
    <property type="project" value="InterPro"/>
</dbReference>
<evidence type="ECO:0000256" key="2">
    <source>
        <dbReference type="ARBA" id="ARBA00022729"/>
    </source>
</evidence>
<evidence type="ECO:0000256" key="7">
    <source>
        <dbReference type="PIRSR" id="PIRSR618044-1"/>
    </source>
</evidence>
<evidence type="ECO:0000256" key="11">
    <source>
        <dbReference type="SAM" id="Phobius"/>
    </source>
</evidence>
<keyword evidence="11" id="KW-0812">Transmembrane</keyword>
<dbReference type="EMBL" id="JAJEPR010000008">
    <property type="protein sequence ID" value="MCC2189473.1"/>
    <property type="molecule type" value="Genomic_DNA"/>
</dbReference>
<dbReference type="GO" id="GO:0008360">
    <property type="term" value="P:regulation of cell shape"/>
    <property type="evidence" value="ECO:0007669"/>
    <property type="project" value="UniProtKB-KW"/>
</dbReference>
<feature type="active site" description="Proton acceptor" evidence="7">
    <location>
        <position position="111"/>
    </location>
</feature>
<feature type="transmembrane region" description="Helical" evidence="11">
    <location>
        <begin position="493"/>
        <end position="515"/>
    </location>
</feature>
<keyword evidence="2 12" id="KW-0732">Signal</keyword>
<comment type="caution">
    <text evidence="14">The sequence shown here is derived from an EMBL/GenBank/DDBJ whole genome shotgun (WGS) entry which is preliminary data.</text>
</comment>
<dbReference type="PANTHER" id="PTHR21581">
    <property type="entry name" value="D-ALANYL-D-ALANINE CARBOXYPEPTIDASE"/>
    <property type="match status" value="1"/>
</dbReference>
<organism evidence="14 15">
    <name type="scientific">Fusicatenibacter faecihominis</name>
    <dbReference type="NCBI Taxonomy" id="2881276"/>
    <lineage>
        <taxon>Bacteria</taxon>
        <taxon>Bacillati</taxon>
        <taxon>Bacillota</taxon>
        <taxon>Clostridia</taxon>
        <taxon>Lachnospirales</taxon>
        <taxon>Lachnospiraceae</taxon>
        <taxon>Fusicatenibacter</taxon>
    </lineage>
</organism>
<feature type="active site" description="Acyl-ester intermediate" evidence="7">
    <location>
        <position position="108"/>
    </location>
</feature>
<feature type="chain" id="PRO_5042099811" evidence="12">
    <location>
        <begin position="30"/>
        <end position="588"/>
    </location>
</feature>
<feature type="active site" evidence="7">
    <location>
        <position position="166"/>
    </location>
</feature>
<feature type="domain" description="Peptidase S11 D-alanyl-D-alanine carboxypeptidase A N-terminal" evidence="13">
    <location>
        <begin position="77"/>
        <end position="307"/>
    </location>
</feature>
<keyword evidence="11" id="KW-1133">Transmembrane helix</keyword>
<keyword evidence="14" id="KW-0645">Protease</keyword>
<keyword evidence="14" id="KW-0121">Carboxypeptidase</keyword>